<name>A0AAD9GCI8_BABDI</name>
<reference evidence="3" key="2">
    <citation type="submission" date="2021-05" db="EMBL/GenBank/DDBJ databases">
        <authorList>
            <person name="Pain A."/>
        </authorList>
    </citation>
    <scope>NUCLEOTIDE SEQUENCE</scope>
    <source>
        <strain evidence="3">1802A</strain>
    </source>
</reference>
<keyword evidence="1" id="KW-0812">Transmembrane</keyword>
<keyword evidence="4" id="KW-1185">Reference proteome</keyword>
<evidence type="ECO:0000313" key="3">
    <source>
        <dbReference type="EMBL" id="KAK1935953.1"/>
    </source>
</evidence>
<accession>A0AAD9GCI8</accession>
<dbReference type="EMBL" id="JAHBMH010000044">
    <property type="protein sequence ID" value="KAK1935953.1"/>
    <property type="molecule type" value="Genomic_DNA"/>
</dbReference>
<dbReference type="Proteomes" id="UP001195914">
    <property type="component" value="Unassembled WGS sequence"/>
</dbReference>
<organism evidence="3 4">
    <name type="scientific">Babesia divergens</name>
    <dbReference type="NCBI Taxonomy" id="32595"/>
    <lineage>
        <taxon>Eukaryota</taxon>
        <taxon>Sar</taxon>
        <taxon>Alveolata</taxon>
        <taxon>Apicomplexa</taxon>
        <taxon>Aconoidasida</taxon>
        <taxon>Piroplasmida</taxon>
        <taxon>Babesiidae</taxon>
        <taxon>Babesia</taxon>
    </lineage>
</organism>
<feature type="transmembrane region" description="Helical" evidence="1">
    <location>
        <begin position="480"/>
        <end position="502"/>
    </location>
</feature>
<keyword evidence="2" id="KW-0732">Signal</keyword>
<evidence type="ECO:0000256" key="2">
    <source>
        <dbReference type="SAM" id="SignalP"/>
    </source>
</evidence>
<gene>
    <name evidence="3" type="ORF">X943_000575</name>
</gene>
<feature type="transmembrane region" description="Helical" evidence="1">
    <location>
        <begin position="266"/>
        <end position="287"/>
    </location>
</feature>
<feature type="transmembrane region" description="Helical" evidence="1">
    <location>
        <begin position="343"/>
        <end position="359"/>
    </location>
</feature>
<feature type="transmembrane region" description="Helical" evidence="1">
    <location>
        <begin position="371"/>
        <end position="391"/>
    </location>
</feature>
<feature type="signal peptide" evidence="2">
    <location>
        <begin position="1"/>
        <end position="17"/>
    </location>
</feature>
<reference evidence="3" key="1">
    <citation type="journal article" date="2014" name="Nucleic Acids Res.">
        <title>The evolutionary dynamics of variant antigen genes in Babesia reveal a history of genomic innovation underlying host-parasite interaction.</title>
        <authorList>
            <person name="Jackson A.P."/>
            <person name="Otto T.D."/>
            <person name="Darby A."/>
            <person name="Ramaprasad A."/>
            <person name="Xia D."/>
            <person name="Echaide I.E."/>
            <person name="Farber M."/>
            <person name="Gahlot S."/>
            <person name="Gamble J."/>
            <person name="Gupta D."/>
            <person name="Gupta Y."/>
            <person name="Jackson L."/>
            <person name="Malandrin L."/>
            <person name="Malas T.B."/>
            <person name="Moussa E."/>
            <person name="Nair M."/>
            <person name="Reid A.J."/>
            <person name="Sanders M."/>
            <person name="Sharma J."/>
            <person name="Tracey A."/>
            <person name="Quail M.A."/>
            <person name="Weir W."/>
            <person name="Wastling J.M."/>
            <person name="Hall N."/>
            <person name="Willadsen P."/>
            <person name="Lingelbach K."/>
            <person name="Shiels B."/>
            <person name="Tait A."/>
            <person name="Berriman M."/>
            <person name="Allred D.R."/>
            <person name="Pain A."/>
        </authorList>
    </citation>
    <scope>NUCLEOTIDE SEQUENCE</scope>
    <source>
        <strain evidence="3">1802A</strain>
    </source>
</reference>
<feature type="transmembrane region" description="Helical" evidence="1">
    <location>
        <begin position="294"/>
        <end position="312"/>
    </location>
</feature>
<feature type="transmembrane region" description="Helical" evidence="1">
    <location>
        <begin position="443"/>
        <end position="460"/>
    </location>
</feature>
<sequence>MAAHCVVWVLLATIADALIIDINDNNGSVDALATYVCNVPVLGSTLEQFPTPNYQFSLARGGIIEGTLVVSSAAESSDQLDGGKPRNTVDDVKKMFASEQRNRSIQLRQRFKARKTFENHYNWLSLARNAFNLFFSSHASGLPAQESDVARNDLKDKRVLDNVYLILLSKAQFDSYFSSDYENLTEPARNSNQFVYNSHIIADMRIPIPAIGEPITFSYKARDVDRFALIIFNADERQLLFNGKVTFLNPGNDHLPVEMKYYKDVITFWEVVYLLTGFCFMVYLLVFCESTAKVVNHMLALNFLMVALYLQLDRALLRSIRETGSYSGILWTLAHLVRRFHEIYIMTTLVLLALGWKVLREHLTETEVRIVLSVCTFSSVVGFIEILVNGIDVSRYVVNTMSFIAILIATNFNTIVIHSRVIEESLSVQAGLAYSLMKTYGSFRIAFFAYIFKPILYSSLRAMCLQLSAEQVFVWDEHLMLFLDLMFNYCVYCIYFVAFMPISQLPLFKHLFATDTQCERGTQ</sequence>
<keyword evidence="1" id="KW-0472">Membrane</keyword>
<feature type="transmembrane region" description="Helical" evidence="1">
    <location>
        <begin position="403"/>
        <end position="422"/>
    </location>
</feature>
<comment type="caution">
    <text evidence="3">The sequence shown here is derived from an EMBL/GenBank/DDBJ whole genome shotgun (WGS) entry which is preliminary data.</text>
</comment>
<proteinExistence type="predicted"/>
<evidence type="ECO:0000313" key="4">
    <source>
        <dbReference type="Proteomes" id="UP001195914"/>
    </source>
</evidence>
<dbReference type="AlphaFoldDB" id="A0AAD9GCI8"/>
<evidence type="ECO:0000256" key="1">
    <source>
        <dbReference type="SAM" id="Phobius"/>
    </source>
</evidence>
<protein>
    <submittedName>
        <fullName evidence="3">Membrane protein</fullName>
    </submittedName>
</protein>
<keyword evidence="1" id="KW-1133">Transmembrane helix</keyword>
<feature type="chain" id="PRO_5042146743" evidence="2">
    <location>
        <begin position="18"/>
        <end position="523"/>
    </location>
</feature>